<reference evidence="1" key="2">
    <citation type="submission" date="2025-08" db="UniProtKB">
        <authorList>
            <consortium name="Ensembl"/>
        </authorList>
    </citation>
    <scope>IDENTIFICATION</scope>
</reference>
<sequence length="220" mass="25309">VVTHVLTLALLSSQIELIMEAIHKTRKMQYKKTMEAKRLCEQRCRDKDDAEQAVPHNTNVITQRQETKLERFTSRALPPVENIEEEWQKEHVKACEVNFFETQECEWINYFCNALWLYLSPPRHVWVFGLHKVQAGLISCLPTSSGRAFVEHRARALGVPEPRRSSALPFLLCRRAPLPTLTSAPEFLPDYAIGMATLLDAVDPVCGFSRQKIQLVWPVR</sequence>
<organism evidence="1 2">
    <name type="scientific">Melopsittacus undulatus</name>
    <name type="common">Budgerigar</name>
    <name type="synonym">Psittacus undulatus</name>
    <dbReference type="NCBI Taxonomy" id="13146"/>
    <lineage>
        <taxon>Eukaryota</taxon>
        <taxon>Metazoa</taxon>
        <taxon>Chordata</taxon>
        <taxon>Craniata</taxon>
        <taxon>Vertebrata</taxon>
        <taxon>Euteleostomi</taxon>
        <taxon>Archelosauria</taxon>
        <taxon>Archosauria</taxon>
        <taxon>Dinosauria</taxon>
        <taxon>Saurischia</taxon>
        <taxon>Theropoda</taxon>
        <taxon>Coelurosauria</taxon>
        <taxon>Aves</taxon>
        <taxon>Neognathae</taxon>
        <taxon>Neoaves</taxon>
        <taxon>Telluraves</taxon>
        <taxon>Australaves</taxon>
        <taxon>Psittaciformes</taxon>
        <taxon>Psittaculidae</taxon>
        <taxon>Melopsittacus</taxon>
    </lineage>
</organism>
<dbReference type="Proteomes" id="UP000694405">
    <property type="component" value="Chromosome Z"/>
</dbReference>
<reference evidence="1" key="3">
    <citation type="submission" date="2025-09" db="UniProtKB">
        <authorList>
            <consortium name="Ensembl"/>
        </authorList>
    </citation>
    <scope>IDENTIFICATION</scope>
</reference>
<dbReference type="AlphaFoldDB" id="A0A8V5GEA6"/>
<reference evidence="1" key="1">
    <citation type="submission" date="2020-03" db="EMBL/GenBank/DDBJ databases">
        <title>Melopsittacus undulatus (budgerigar) genome, bMelUnd1, maternal haplotype with Z.</title>
        <authorList>
            <person name="Gedman G."/>
            <person name="Mountcastle J."/>
            <person name="Haase B."/>
            <person name="Formenti G."/>
            <person name="Wright T."/>
            <person name="Apodaca J."/>
            <person name="Pelan S."/>
            <person name="Chow W."/>
            <person name="Rhie A."/>
            <person name="Howe K."/>
            <person name="Fedrigo O."/>
            <person name="Jarvis E.D."/>
        </authorList>
    </citation>
    <scope>NUCLEOTIDE SEQUENCE [LARGE SCALE GENOMIC DNA]</scope>
</reference>
<evidence type="ECO:0000313" key="2">
    <source>
        <dbReference type="Proteomes" id="UP000694405"/>
    </source>
</evidence>
<evidence type="ECO:0000313" key="1">
    <source>
        <dbReference type="Ensembl" id="ENSMUNP00000031556.1"/>
    </source>
</evidence>
<dbReference type="Ensembl" id="ENSMUNT00000031597.1">
    <property type="protein sequence ID" value="ENSMUNP00000031556.1"/>
    <property type="gene ID" value="ENSMUNG00000018506.1"/>
</dbReference>
<dbReference type="SUPFAM" id="SSF103657">
    <property type="entry name" value="BAR/IMD domain-like"/>
    <property type="match status" value="1"/>
</dbReference>
<accession>A0A8V5GEA6</accession>
<keyword evidence="2" id="KW-1185">Reference proteome</keyword>
<name>A0A8V5GEA6_MELUD</name>
<proteinExistence type="predicted"/>
<dbReference type="Gene3D" id="1.20.1270.60">
    <property type="entry name" value="Arfaptin homology (AH) domain/BAR domain"/>
    <property type="match status" value="1"/>
</dbReference>
<protein>
    <submittedName>
        <fullName evidence="1">Uncharacterized protein</fullName>
    </submittedName>
</protein>
<dbReference type="InterPro" id="IPR027267">
    <property type="entry name" value="AH/BAR_dom_sf"/>
</dbReference>